<protein>
    <submittedName>
        <fullName evidence="2">Uncharacterized protein</fullName>
    </submittedName>
</protein>
<dbReference type="EMBL" id="JARKIF010000145">
    <property type="protein sequence ID" value="KAJ7603428.1"/>
    <property type="molecule type" value="Genomic_DNA"/>
</dbReference>
<dbReference type="Proteomes" id="UP001221142">
    <property type="component" value="Unassembled WGS sequence"/>
</dbReference>
<gene>
    <name evidence="2" type="ORF">FB45DRAFT_1090302</name>
</gene>
<evidence type="ECO:0000256" key="1">
    <source>
        <dbReference type="SAM" id="MobiDB-lite"/>
    </source>
</evidence>
<organism evidence="2 3">
    <name type="scientific">Roridomyces roridus</name>
    <dbReference type="NCBI Taxonomy" id="1738132"/>
    <lineage>
        <taxon>Eukaryota</taxon>
        <taxon>Fungi</taxon>
        <taxon>Dikarya</taxon>
        <taxon>Basidiomycota</taxon>
        <taxon>Agaricomycotina</taxon>
        <taxon>Agaricomycetes</taxon>
        <taxon>Agaricomycetidae</taxon>
        <taxon>Agaricales</taxon>
        <taxon>Marasmiineae</taxon>
        <taxon>Mycenaceae</taxon>
        <taxon>Roridomyces</taxon>
    </lineage>
</organism>
<keyword evidence="3" id="KW-1185">Reference proteome</keyword>
<comment type="caution">
    <text evidence="2">The sequence shown here is derived from an EMBL/GenBank/DDBJ whole genome shotgun (WGS) entry which is preliminary data.</text>
</comment>
<reference evidence="2" key="1">
    <citation type="submission" date="2023-03" db="EMBL/GenBank/DDBJ databases">
        <title>Massive genome expansion in bonnet fungi (Mycena s.s.) driven by repeated elements and novel gene families across ecological guilds.</title>
        <authorList>
            <consortium name="Lawrence Berkeley National Laboratory"/>
            <person name="Harder C.B."/>
            <person name="Miyauchi S."/>
            <person name="Viragh M."/>
            <person name="Kuo A."/>
            <person name="Thoen E."/>
            <person name="Andreopoulos B."/>
            <person name="Lu D."/>
            <person name="Skrede I."/>
            <person name="Drula E."/>
            <person name="Henrissat B."/>
            <person name="Morin E."/>
            <person name="Kohler A."/>
            <person name="Barry K."/>
            <person name="LaButti K."/>
            <person name="Morin E."/>
            <person name="Salamov A."/>
            <person name="Lipzen A."/>
            <person name="Mereny Z."/>
            <person name="Hegedus B."/>
            <person name="Baldrian P."/>
            <person name="Stursova M."/>
            <person name="Weitz H."/>
            <person name="Taylor A."/>
            <person name="Grigoriev I.V."/>
            <person name="Nagy L.G."/>
            <person name="Martin F."/>
            <person name="Kauserud H."/>
        </authorList>
    </citation>
    <scope>NUCLEOTIDE SEQUENCE</scope>
    <source>
        <strain evidence="2">9284</strain>
    </source>
</reference>
<sequence>MMDSLLSWAIALGLLNHLYFHKYEPQSAKFPLLFLSLEPAALILCLGGPISFLRVLLSYTVFWGSLSLSIVLYRLSPFHPLAQYPGPAICKVTKLWGAALAVRGKQYLYLEKLHNTYGPVALAPQLRSNRIDALFVAEPVVPRRRKKRASSVPGTEDELDGALVIASGQDLLSPRTTVSLPSPRLSPHTPVGSPPIVARVGLQIHSPRAGLILATPISPTSFYAALVTRLPESTDSTPLSTPPSTPPPPEYKLLPPVIIHAPSKTPKVVLPIDVDDMTESHELRYDGSGTSDDASDFLKSLNLIHRKSRPPLTDADKLVDVADRFRTNSSPDRWFRAQNFGGSWSAFVTAFQARFASVSITVKPLGERLEELHNIKIKEGDLVGPNTVVFGGVMTPFDQFRGRLREAVLDAGAGASSEGLWGFHKALPRSFRAEIPLAPADWNGMLTALQVLPEHAVEEAVCERKQALTVASLEKKSAMLDAKSAALDAKMMQVDRLMAGMVVTGAQRAPGTEQRAAGTGNARAAPRAANTGGARLALPTATAETKVELERAWRESSARQHPDTPAGKAAYAADVRSWSTCNPNATVDTAPLWKTGYPITPGTHKPRSGECWTCGMRTTPTHYRSCTSPPVPDLEKRFRTLCGMWLGIDPATRAAAQPLAVVAVNVVEAEVEDEGVPWWREEDGESVERREVFD</sequence>
<dbReference type="AlphaFoldDB" id="A0AAD7F5T9"/>
<proteinExistence type="predicted"/>
<evidence type="ECO:0000313" key="3">
    <source>
        <dbReference type="Proteomes" id="UP001221142"/>
    </source>
</evidence>
<accession>A0AAD7F5T9</accession>
<evidence type="ECO:0000313" key="2">
    <source>
        <dbReference type="EMBL" id="KAJ7603428.1"/>
    </source>
</evidence>
<feature type="region of interest" description="Disordered" evidence="1">
    <location>
        <begin position="510"/>
        <end position="532"/>
    </location>
</feature>
<name>A0AAD7F5T9_9AGAR</name>